<dbReference type="CDD" id="cd00063">
    <property type="entry name" value="FN3"/>
    <property type="match status" value="1"/>
</dbReference>
<name>A0A9J6QWN8_9FIRM</name>
<comment type="caution">
    <text evidence="1">The sequence shown here is derived from an EMBL/GenBank/DDBJ whole genome shotgun (WGS) entry which is preliminary data.</text>
</comment>
<dbReference type="InterPro" id="IPR003961">
    <property type="entry name" value="FN3_dom"/>
</dbReference>
<dbReference type="Proteomes" id="UP001065549">
    <property type="component" value="Unassembled WGS sequence"/>
</dbReference>
<gene>
    <name evidence="1" type="ORF">OBO34_16280</name>
</gene>
<evidence type="ECO:0000313" key="1">
    <source>
        <dbReference type="EMBL" id="MCU7379903.1"/>
    </source>
</evidence>
<evidence type="ECO:0000313" key="2">
    <source>
        <dbReference type="Proteomes" id="UP001065549"/>
    </source>
</evidence>
<organism evidence="1 2">
    <name type="scientific">Hominibacterium faecale</name>
    <dbReference type="NCBI Taxonomy" id="2839743"/>
    <lineage>
        <taxon>Bacteria</taxon>
        <taxon>Bacillati</taxon>
        <taxon>Bacillota</taxon>
        <taxon>Clostridia</taxon>
        <taxon>Peptostreptococcales</taxon>
        <taxon>Anaerovoracaceae</taxon>
        <taxon>Hominibacterium</taxon>
    </lineage>
</organism>
<dbReference type="RefSeq" id="WP_269478675.1">
    <property type="nucleotide sequence ID" value="NZ_JAOSHN010000007.1"/>
</dbReference>
<dbReference type="EMBL" id="JAOSHN010000007">
    <property type="protein sequence ID" value="MCU7379903.1"/>
    <property type="molecule type" value="Genomic_DNA"/>
</dbReference>
<dbReference type="InterPro" id="IPR036116">
    <property type="entry name" value="FN3_sf"/>
</dbReference>
<keyword evidence="2" id="KW-1185">Reference proteome</keyword>
<accession>A0A9J6QWN8</accession>
<sequence length="487" mass="53392">MLDIVRWKFDSSLPETVTVSIDGSKSSEKYPNGMKNWGNNSSRVSKTMHSYTKYFAYGASAQKIKLTAKTTDIESGGYGPGKCSASGTITLDAKFNGAGILSVDYAAEDSLRATLSGLPSKVGYERVIDWYCKLGTDSTYTKLQQTIISASSKTTSFSISRASLLSSRPYNFKAVIRAGGYMIATKTTTGTTAATTLRTNLTMGNIYGTMDAALKGSIGFTRVLSWYYRKSNENNYLLSHAITIPASAGSTNYTHTFSGLLSNVSYQFKVVLKTGNTLLKEMEQAGTTIRDESLVPLPVLYEVSQKPGDKNIFIHWESPAHVNGTAYTIQYRRENLGAWVDLEPLDVFDGGSIVQVPGGNAEYAFRVKSVNGIAVGVERYSEIIMGYIYDRFEWDTGKLAGQPFLLTAVEWNRFVAWVKARLEKNGIDSRTFNLKDVVQREEITSRDYNSAAAGLNELGANVPFAAPGDSITAECLNVLKDQLNVLR</sequence>
<dbReference type="SUPFAM" id="SSF49265">
    <property type="entry name" value="Fibronectin type III"/>
    <property type="match status" value="1"/>
</dbReference>
<proteinExistence type="predicted"/>
<dbReference type="AlphaFoldDB" id="A0A9J6QWN8"/>
<protein>
    <submittedName>
        <fullName evidence="1">Fibronectin type III domain-containing protein</fullName>
    </submittedName>
</protein>
<reference evidence="1" key="1">
    <citation type="submission" date="2022-09" db="EMBL/GenBank/DDBJ databases">
        <title>Culturomic study of gut microbiota in children with autism spectrum disorder.</title>
        <authorList>
            <person name="Efimov B.A."/>
            <person name="Chaplin A.V."/>
            <person name="Sokolova S.R."/>
            <person name="Pikina A.P."/>
            <person name="Korzhanova M."/>
            <person name="Belova V."/>
            <person name="Korostin D."/>
        </authorList>
    </citation>
    <scope>NUCLEOTIDE SEQUENCE</scope>
    <source>
        <strain evidence="1">ASD5510</strain>
    </source>
</reference>